<dbReference type="Proteomes" id="UP001138921">
    <property type="component" value="Unassembled WGS sequence"/>
</dbReference>
<keyword evidence="2" id="KW-1185">Reference proteome</keyword>
<proteinExistence type="predicted"/>
<sequence length="55" mass="6360">MYDRDTVAYNRILDALEIHVFESGHQLLETHHRECAALVSSFMLDVEAARLKTSR</sequence>
<evidence type="ECO:0000313" key="1">
    <source>
        <dbReference type="EMBL" id="MBT1159313.1"/>
    </source>
</evidence>
<reference evidence="1" key="2">
    <citation type="submission" date="2021-03" db="EMBL/GenBank/DDBJ databases">
        <authorList>
            <person name="Artuso I."/>
            <person name="Turrini P."/>
            <person name="Pirolo M."/>
            <person name="Lugli G.A."/>
            <person name="Ventura M."/>
            <person name="Visca P."/>
        </authorList>
    </citation>
    <scope>NUCLEOTIDE SEQUENCE</scope>
    <source>
        <strain evidence="1">LMG 26462</strain>
    </source>
</reference>
<organism evidence="1 2">
    <name type="scientific">Aminobacter anthyllidis</name>
    <dbReference type="NCBI Taxonomy" id="1035067"/>
    <lineage>
        <taxon>Bacteria</taxon>
        <taxon>Pseudomonadati</taxon>
        <taxon>Pseudomonadota</taxon>
        <taxon>Alphaproteobacteria</taxon>
        <taxon>Hyphomicrobiales</taxon>
        <taxon>Phyllobacteriaceae</taxon>
        <taxon>Aminobacter</taxon>
    </lineage>
</organism>
<dbReference type="EMBL" id="JAFLWW010000011">
    <property type="protein sequence ID" value="MBT1159313.1"/>
    <property type="molecule type" value="Genomic_DNA"/>
</dbReference>
<protein>
    <submittedName>
        <fullName evidence="1">Uncharacterized protein</fullName>
    </submittedName>
</protein>
<dbReference type="RefSeq" id="WP_214393169.1">
    <property type="nucleotide sequence ID" value="NZ_JAFLWW010000011.1"/>
</dbReference>
<comment type="caution">
    <text evidence="1">The sequence shown here is derived from an EMBL/GenBank/DDBJ whole genome shotgun (WGS) entry which is preliminary data.</text>
</comment>
<name>A0A9X1AGP1_9HYPH</name>
<reference evidence="1" key="1">
    <citation type="journal article" date="2021" name="Microorganisms">
        <title>Phylogenomic Reconstruction and Metabolic Potential of the Genus Aminobacter.</title>
        <authorList>
            <person name="Artuso I."/>
            <person name="Turrini P."/>
            <person name="Pirolo M."/>
            <person name="Lugli G.A."/>
            <person name="Ventura M."/>
            <person name="Visca P."/>
        </authorList>
    </citation>
    <scope>NUCLEOTIDE SEQUENCE</scope>
    <source>
        <strain evidence="1">LMG 26462</strain>
    </source>
</reference>
<gene>
    <name evidence="1" type="ORF">J1C56_27440</name>
</gene>
<accession>A0A9X1AGP1</accession>
<evidence type="ECO:0000313" key="2">
    <source>
        <dbReference type="Proteomes" id="UP001138921"/>
    </source>
</evidence>
<dbReference type="AlphaFoldDB" id="A0A9X1AGP1"/>